<name>A0A1E8EZF7_9CLOT</name>
<accession>A0A1E8EZF7</accession>
<keyword evidence="1" id="KW-0812">Transmembrane</keyword>
<dbReference type="AlphaFoldDB" id="A0A1E8EZF7"/>
<dbReference type="InterPro" id="IPR028994">
    <property type="entry name" value="Integrin_alpha_N"/>
</dbReference>
<keyword evidence="1" id="KW-1133">Transmembrane helix</keyword>
<evidence type="ECO:0000313" key="2">
    <source>
        <dbReference type="EMBL" id="OFI06101.1"/>
    </source>
</evidence>
<dbReference type="OrthoDB" id="1935191at2"/>
<sequence>MKFKSIFIKKNQIYLIIAFFIVVISFIIFKKFNISTATLNIISDNKIIKTDFTGDGIEDVLYIKTCKNKYHLQVNSKNKSLYIEPNINIGTLGQYCSYWPMKITLLDIDRNTIPEIFIQSSYNNKALQHIFFWNGTKFQELFFSSNNILGFVDSKNNKTPKVISGSINSNYIVFSNYIFNNKFENFYHKHTNSYMGKDSIFSLIKYIESLQNNKNNIPSNIFYPGLTIKNFYALEKLIEEENVYNFQDALFRDTKWNKDGSPIEIKWILNFKVTPKKIESNNKIKNMYLNVLLKPHKDSYNNTYFKITSINYKLNLE</sequence>
<evidence type="ECO:0008006" key="4">
    <source>
        <dbReference type="Google" id="ProtNLM"/>
    </source>
</evidence>
<gene>
    <name evidence="2" type="ORF">CLOACE_12440</name>
</gene>
<proteinExistence type="predicted"/>
<dbReference type="EMBL" id="LZFO01000015">
    <property type="protein sequence ID" value="OFI06101.1"/>
    <property type="molecule type" value="Genomic_DNA"/>
</dbReference>
<protein>
    <recommendedName>
        <fullName evidence="4">FG-GAP repeat protein</fullName>
    </recommendedName>
</protein>
<dbReference type="PATRIC" id="fig|1121290.3.peg.1228"/>
<feature type="transmembrane region" description="Helical" evidence="1">
    <location>
        <begin position="12"/>
        <end position="29"/>
    </location>
</feature>
<dbReference type="SUPFAM" id="SSF69318">
    <property type="entry name" value="Integrin alpha N-terminal domain"/>
    <property type="match status" value="1"/>
</dbReference>
<dbReference type="STRING" id="1121290.CLAOCE_12440"/>
<evidence type="ECO:0000313" key="3">
    <source>
        <dbReference type="Proteomes" id="UP000175744"/>
    </source>
</evidence>
<evidence type="ECO:0000256" key="1">
    <source>
        <dbReference type="SAM" id="Phobius"/>
    </source>
</evidence>
<organism evidence="2 3">
    <name type="scientific">Clostridium acetireducens DSM 10703</name>
    <dbReference type="NCBI Taxonomy" id="1121290"/>
    <lineage>
        <taxon>Bacteria</taxon>
        <taxon>Bacillati</taxon>
        <taxon>Bacillota</taxon>
        <taxon>Clostridia</taxon>
        <taxon>Eubacteriales</taxon>
        <taxon>Clostridiaceae</taxon>
        <taxon>Clostridium</taxon>
    </lineage>
</organism>
<keyword evidence="1" id="KW-0472">Membrane</keyword>
<comment type="caution">
    <text evidence="2">The sequence shown here is derived from an EMBL/GenBank/DDBJ whole genome shotgun (WGS) entry which is preliminary data.</text>
</comment>
<dbReference type="Proteomes" id="UP000175744">
    <property type="component" value="Unassembled WGS sequence"/>
</dbReference>
<dbReference type="RefSeq" id="WP_070110241.1">
    <property type="nucleotide sequence ID" value="NZ_LZFO01000015.1"/>
</dbReference>
<keyword evidence="3" id="KW-1185">Reference proteome</keyword>
<reference evidence="2 3" key="1">
    <citation type="submission" date="2016-06" db="EMBL/GenBank/DDBJ databases">
        <title>Genome sequence of Clostridium acetireducens DSM 10703.</title>
        <authorList>
            <person name="Poehlein A."/>
            <person name="Fluechter S."/>
            <person name="Duerre P."/>
            <person name="Daniel R."/>
        </authorList>
    </citation>
    <scope>NUCLEOTIDE SEQUENCE [LARGE SCALE GENOMIC DNA]</scope>
    <source>
        <strain evidence="2 3">DSM 10703</strain>
    </source>
</reference>